<dbReference type="Proteomes" id="UP000039865">
    <property type="component" value="Unassembled WGS sequence"/>
</dbReference>
<evidence type="ECO:0000259" key="4">
    <source>
        <dbReference type="PROSITE" id="PS50011"/>
    </source>
</evidence>
<dbReference type="InterPro" id="IPR050235">
    <property type="entry name" value="CK1_Ser-Thr_kinase"/>
</dbReference>
<protein>
    <recommendedName>
        <fullName evidence="2">Casein kinase I</fullName>
        <ecNumber evidence="1">2.7.11.1</ecNumber>
    </recommendedName>
</protein>
<feature type="compositionally biased region" description="Low complexity" evidence="3">
    <location>
        <begin position="306"/>
        <end position="322"/>
    </location>
</feature>
<name>A0A078AHG9_STYLE</name>
<gene>
    <name evidence="5" type="primary">Contig8258.g8803</name>
    <name evidence="5" type="ORF">STYLEM_10304</name>
</gene>
<organism evidence="5 6">
    <name type="scientific">Stylonychia lemnae</name>
    <name type="common">Ciliate</name>
    <dbReference type="NCBI Taxonomy" id="5949"/>
    <lineage>
        <taxon>Eukaryota</taxon>
        <taxon>Sar</taxon>
        <taxon>Alveolata</taxon>
        <taxon>Ciliophora</taxon>
        <taxon>Intramacronucleata</taxon>
        <taxon>Spirotrichea</taxon>
        <taxon>Stichotrichia</taxon>
        <taxon>Sporadotrichida</taxon>
        <taxon>Oxytrichidae</taxon>
        <taxon>Stylonychinae</taxon>
        <taxon>Stylonychia</taxon>
    </lineage>
</organism>
<evidence type="ECO:0000256" key="3">
    <source>
        <dbReference type="SAM" id="MobiDB-lite"/>
    </source>
</evidence>
<dbReference type="GO" id="GO:0004674">
    <property type="term" value="F:protein serine/threonine kinase activity"/>
    <property type="evidence" value="ECO:0007669"/>
    <property type="project" value="UniProtKB-EC"/>
</dbReference>
<evidence type="ECO:0000256" key="1">
    <source>
        <dbReference type="ARBA" id="ARBA00012513"/>
    </source>
</evidence>
<dbReference type="PROSITE" id="PS50011">
    <property type="entry name" value="PROTEIN_KINASE_DOM"/>
    <property type="match status" value="1"/>
</dbReference>
<evidence type="ECO:0000313" key="6">
    <source>
        <dbReference type="Proteomes" id="UP000039865"/>
    </source>
</evidence>
<proteinExistence type="predicted"/>
<reference evidence="5 6" key="1">
    <citation type="submission" date="2014-06" db="EMBL/GenBank/DDBJ databases">
        <authorList>
            <person name="Swart Estienne"/>
        </authorList>
    </citation>
    <scope>NUCLEOTIDE SEQUENCE [LARGE SCALE GENOMIC DNA]</scope>
    <source>
        <strain evidence="5 6">130c</strain>
    </source>
</reference>
<keyword evidence="5" id="KW-0418">Kinase</keyword>
<dbReference type="PANTHER" id="PTHR11909">
    <property type="entry name" value="CASEIN KINASE-RELATED"/>
    <property type="match status" value="1"/>
</dbReference>
<feature type="domain" description="Protein kinase" evidence="4">
    <location>
        <begin position="1"/>
        <end position="267"/>
    </location>
</feature>
<dbReference type="AlphaFoldDB" id="A0A078AHG9"/>
<evidence type="ECO:0000256" key="2">
    <source>
        <dbReference type="ARBA" id="ARBA00023860"/>
    </source>
</evidence>
<sequence length="574" mass="67206">MQRFKARVQETQLRNKEELFLFKHAALLEHKWYSNFAIYIIKQIDRLQDFHSVGYVHADIKPDNVLIGSNNYFDRKSSYLSLIDYGLSTQYLLENGTHKPVAKSSKFVGNVGFASKHSFNQMEGGLPWMKNNNKPLKEQYKEVGKLKNNMTPEYILKLLSLVKNAYTLKYSEEPDYQWYKDQFNGILDSLGGRSSFQFDWVEQKVDLKKPSQFSPSPVIVELQKNLQLEQRRISQMKVSKNAKKTPLHRESKSNILECLNSNENSLVKGNNTINDYQINKQPEESHLLKPDFKRKEMLKYLQKSNSQRQLDSSKKQSQQDSLNSKELDNESQKQGQNGYAYYNPKCILKNQTEQQQYRVIHQFIRNGVKDSPDQEKPQFNNWWSRKEATIHDFQGDVSPFRIHKLSKDHTKMQHALILKFSQSRRMSDSKSPQGSEHQQLQIQQKFNFKQPPKQSSFKIKYAPSPQNGGKKFDQQIQYSFADPTPDQQQNQFKEQQNHDLPTKQLGELEESKQQKGIDQVNNSFMESMEQVLFSKNDYDLQMQSNTDELIAIDELPNMSVHQNYIKQINKSLIS</sequence>
<keyword evidence="6" id="KW-1185">Reference proteome</keyword>
<evidence type="ECO:0000313" key="5">
    <source>
        <dbReference type="EMBL" id="CDW81291.1"/>
    </source>
</evidence>
<keyword evidence="5" id="KW-0808">Transferase</keyword>
<dbReference type="InterPro" id="IPR000719">
    <property type="entry name" value="Prot_kinase_dom"/>
</dbReference>
<dbReference type="EMBL" id="CCKQ01009785">
    <property type="protein sequence ID" value="CDW81291.1"/>
    <property type="molecule type" value="Genomic_DNA"/>
</dbReference>
<dbReference type="InParanoid" id="A0A078AHG9"/>
<dbReference type="Gene3D" id="1.10.510.10">
    <property type="entry name" value="Transferase(Phosphotransferase) domain 1"/>
    <property type="match status" value="1"/>
</dbReference>
<dbReference type="InterPro" id="IPR011009">
    <property type="entry name" value="Kinase-like_dom_sf"/>
</dbReference>
<dbReference type="InterPro" id="IPR008271">
    <property type="entry name" value="Ser/Thr_kinase_AS"/>
</dbReference>
<feature type="region of interest" description="Disordered" evidence="3">
    <location>
        <begin position="448"/>
        <end position="471"/>
    </location>
</feature>
<dbReference type="OrthoDB" id="2687620at2759"/>
<feature type="region of interest" description="Disordered" evidence="3">
    <location>
        <begin position="303"/>
        <end position="336"/>
    </location>
</feature>
<dbReference type="PROSITE" id="PS00108">
    <property type="entry name" value="PROTEIN_KINASE_ST"/>
    <property type="match status" value="1"/>
</dbReference>
<accession>A0A078AHG9</accession>
<dbReference type="SUPFAM" id="SSF56112">
    <property type="entry name" value="Protein kinase-like (PK-like)"/>
    <property type="match status" value="1"/>
</dbReference>
<dbReference type="EC" id="2.7.11.1" evidence="1"/>
<dbReference type="OMA" id="IFRTEDN"/>
<dbReference type="GO" id="GO:0005524">
    <property type="term" value="F:ATP binding"/>
    <property type="evidence" value="ECO:0007669"/>
    <property type="project" value="InterPro"/>
</dbReference>